<dbReference type="OrthoDB" id="9795085at2"/>
<evidence type="ECO:0000256" key="5">
    <source>
        <dbReference type="HAMAP-Rule" id="MF_00560"/>
    </source>
</evidence>
<evidence type="ECO:0000256" key="4">
    <source>
        <dbReference type="ARBA" id="ARBA00022691"/>
    </source>
</evidence>
<dbReference type="InterPro" id="IPR023149">
    <property type="entry name" value="Trans_acon_MeTrfase_C"/>
</dbReference>
<reference evidence="6 7" key="1">
    <citation type="submission" date="2017-06" db="EMBL/GenBank/DDBJ databases">
        <authorList>
            <person name="Kim H.J."/>
            <person name="Triplett B.A."/>
        </authorList>
    </citation>
    <scope>NUCLEOTIDE SEQUENCE [LARGE SCALE GENOMIC DNA]</scope>
    <source>
        <strain evidence="6 7">DSM 45207</strain>
    </source>
</reference>
<dbReference type="GO" id="GO:0032259">
    <property type="term" value="P:methylation"/>
    <property type="evidence" value="ECO:0007669"/>
    <property type="project" value="UniProtKB-KW"/>
</dbReference>
<dbReference type="NCBIfam" id="NF010703">
    <property type="entry name" value="PRK14103.1"/>
    <property type="match status" value="1"/>
</dbReference>
<dbReference type="PANTHER" id="PTHR43861:SF1">
    <property type="entry name" value="TRANS-ACONITATE 2-METHYLTRANSFERASE"/>
    <property type="match status" value="1"/>
</dbReference>
<dbReference type="PANTHER" id="PTHR43861">
    <property type="entry name" value="TRANS-ACONITATE 2-METHYLTRANSFERASE-RELATED"/>
    <property type="match status" value="1"/>
</dbReference>
<dbReference type="SUPFAM" id="SSF53335">
    <property type="entry name" value="S-adenosyl-L-methionine-dependent methyltransferases"/>
    <property type="match status" value="1"/>
</dbReference>
<comment type="catalytic activity">
    <reaction evidence="5">
        <text>trans-aconitate + S-adenosyl-L-methionine = (E)-3-(methoxycarbonyl)pent-2-enedioate + S-adenosyl-L-homocysteine</text>
        <dbReference type="Rhea" id="RHEA:14969"/>
        <dbReference type="ChEBI" id="CHEBI:15708"/>
        <dbReference type="ChEBI" id="CHEBI:57470"/>
        <dbReference type="ChEBI" id="CHEBI:57856"/>
        <dbReference type="ChEBI" id="CHEBI:59789"/>
        <dbReference type="EC" id="2.1.1.144"/>
    </reaction>
</comment>
<dbReference type="InterPro" id="IPR023506">
    <property type="entry name" value="Trans-aconitate_MeTrfase"/>
</dbReference>
<dbReference type="AlphaFoldDB" id="A0A238WBH1"/>
<sequence>MWDPATYLDHASLRARPFHDLLARVAARAPRRVVDLGCGPGTLTGILARRWPDAVVEAIDSAPEMVAAARARGIDARAGDVSEWRPGSDTDVVVCNAVLQWVPRHDRLLEDWMAALPSGAWLAVQVPANFDAPSHRIVRELAAEPRWAEDLAGVLRGEDAVHGPEGYATLLADAGCEVDAWSTTYLQRLDGPDPVLDWITGTALRPVRAVLDDARWESFRAELAPRLREAYPQRPDGTTWFPFRRVFVVARQV</sequence>
<keyword evidence="1 5" id="KW-0963">Cytoplasm</keyword>
<gene>
    <name evidence="5" type="primary">tam</name>
    <name evidence="6" type="ORF">SAMN06265360_1064</name>
</gene>
<dbReference type="Proteomes" id="UP000198348">
    <property type="component" value="Unassembled WGS sequence"/>
</dbReference>
<dbReference type="CDD" id="cd02440">
    <property type="entry name" value="AdoMet_MTases"/>
    <property type="match status" value="1"/>
</dbReference>
<evidence type="ECO:0000256" key="1">
    <source>
        <dbReference type="ARBA" id="ARBA00022490"/>
    </source>
</evidence>
<comment type="subcellular location">
    <subcellularLocation>
        <location evidence="5">Cytoplasm</location>
    </subcellularLocation>
</comment>
<evidence type="ECO:0000256" key="2">
    <source>
        <dbReference type="ARBA" id="ARBA00022603"/>
    </source>
</evidence>
<dbReference type="InterPro" id="IPR029063">
    <property type="entry name" value="SAM-dependent_MTases_sf"/>
</dbReference>
<evidence type="ECO:0000313" key="6">
    <source>
        <dbReference type="EMBL" id="SNR43926.1"/>
    </source>
</evidence>
<accession>A0A238WBH1</accession>
<dbReference type="EMBL" id="FZNW01000006">
    <property type="protein sequence ID" value="SNR43926.1"/>
    <property type="molecule type" value="Genomic_DNA"/>
</dbReference>
<keyword evidence="4 5" id="KW-0949">S-adenosyl-L-methionine</keyword>
<dbReference type="GO" id="GO:0005737">
    <property type="term" value="C:cytoplasm"/>
    <property type="evidence" value="ECO:0007669"/>
    <property type="project" value="UniProtKB-SubCell"/>
</dbReference>
<organism evidence="6 7">
    <name type="scientific">Haloechinothrix alba</name>
    <dbReference type="NCBI Taxonomy" id="664784"/>
    <lineage>
        <taxon>Bacteria</taxon>
        <taxon>Bacillati</taxon>
        <taxon>Actinomycetota</taxon>
        <taxon>Actinomycetes</taxon>
        <taxon>Pseudonocardiales</taxon>
        <taxon>Pseudonocardiaceae</taxon>
        <taxon>Haloechinothrix</taxon>
    </lineage>
</organism>
<dbReference type="HAMAP" id="MF_00560">
    <property type="entry name" value="Tran_acon_Me_trans"/>
    <property type="match status" value="1"/>
</dbReference>
<dbReference type="Gene3D" id="1.10.150.290">
    <property type="entry name" value="S-adenosyl-L-methionine-dependent methyltransferases"/>
    <property type="match status" value="1"/>
</dbReference>
<dbReference type="RefSeq" id="WP_089300608.1">
    <property type="nucleotide sequence ID" value="NZ_FZNW01000006.1"/>
</dbReference>
<dbReference type="GO" id="GO:0030798">
    <property type="term" value="F:trans-aconitate 2-methyltransferase activity"/>
    <property type="evidence" value="ECO:0007669"/>
    <property type="project" value="UniProtKB-UniRule"/>
</dbReference>
<dbReference type="Gene3D" id="3.40.50.150">
    <property type="entry name" value="Vaccinia Virus protein VP39"/>
    <property type="match status" value="1"/>
</dbReference>
<dbReference type="Pfam" id="PF13489">
    <property type="entry name" value="Methyltransf_23"/>
    <property type="match status" value="1"/>
</dbReference>
<keyword evidence="7" id="KW-1185">Reference proteome</keyword>
<keyword evidence="3 5" id="KW-0808">Transferase</keyword>
<comment type="similarity">
    <text evidence="5">Belongs to the methyltransferase superfamily. Tam family.</text>
</comment>
<evidence type="ECO:0000256" key="3">
    <source>
        <dbReference type="ARBA" id="ARBA00022679"/>
    </source>
</evidence>
<evidence type="ECO:0000313" key="7">
    <source>
        <dbReference type="Proteomes" id="UP000198348"/>
    </source>
</evidence>
<dbReference type="EC" id="2.1.1.144" evidence="5"/>
<name>A0A238WBH1_9PSEU</name>
<proteinExistence type="inferred from homology"/>
<keyword evidence="2 5" id="KW-0489">Methyltransferase</keyword>
<comment type="function">
    <text evidence="5">Catalyzes the S-adenosylmethionine monomethyl esterification of trans-aconitate.</text>
</comment>
<protein>
    <recommendedName>
        <fullName evidence="5">Trans-aconitate 2-methyltransferase</fullName>
        <ecNumber evidence="5">2.1.1.144</ecNumber>
    </recommendedName>
</protein>